<dbReference type="GO" id="GO:0020037">
    <property type="term" value="F:heme binding"/>
    <property type="evidence" value="ECO:0007669"/>
    <property type="project" value="TreeGrafter"/>
</dbReference>
<dbReference type="Proteomes" id="UP001211907">
    <property type="component" value="Unassembled WGS sequence"/>
</dbReference>
<dbReference type="GO" id="GO:0006121">
    <property type="term" value="P:mitochondrial electron transport, succinate to ubiquinone"/>
    <property type="evidence" value="ECO:0007669"/>
    <property type="project" value="TreeGrafter"/>
</dbReference>
<evidence type="ECO:0000256" key="3">
    <source>
        <dbReference type="ARBA" id="ARBA00022448"/>
    </source>
</evidence>
<gene>
    <name evidence="14" type="primary">SDH4_2</name>
    <name evidence="14" type="ORF">HK100_006721</name>
</gene>
<comment type="caution">
    <text evidence="12">Lacks conserved residue(s) required for the propagation of feature annotation.</text>
</comment>
<feature type="binding site" description="axial binding residue" evidence="11">
    <location>
        <position position="116"/>
    </location>
    <ligand>
        <name>heme b</name>
        <dbReference type="ChEBI" id="CHEBI:60344"/>
        <note>ligand shared with SDHC</note>
    </ligand>
    <ligandPart>
        <name>Fe</name>
        <dbReference type="ChEBI" id="CHEBI:18248"/>
    </ligandPart>
</feature>
<protein>
    <recommendedName>
        <fullName evidence="12">Succinate dehydrogenase [ubiquinone] cytochrome b small subunit</fullName>
    </recommendedName>
</protein>
<proteinExistence type="inferred from homology"/>
<dbReference type="Gene3D" id="1.20.1300.10">
    <property type="entry name" value="Fumarate reductase/succinate dehydrogenase, transmembrane subunit"/>
    <property type="match status" value="1"/>
</dbReference>
<accession>A0AAD5X7C8</accession>
<evidence type="ECO:0000256" key="13">
    <source>
        <dbReference type="SAM" id="MobiDB-lite"/>
    </source>
</evidence>
<evidence type="ECO:0000256" key="8">
    <source>
        <dbReference type="ARBA" id="ARBA00023128"/>
    </source>
</evidence>
<keyword evidence="8 12" id="KW-0496">Mitochondrion</keyword>
<evidence type="ECO:0000256" key="4">
    <source>
        <dbReference type="ARBA" id="ARBA00022692"/>
    </source>
</evidence>
<comment type="subcellular location">
    <subcellularLocation>
        <location evidence="1 12">Mitochondrion inner membrane</location>
        <topology evidence="1 12">Multi-pass membrane protein</topology>
    </subcellularLocation>
</comment>
<keyword evidence="9 12" id="KW-0472">Membrane</keyword>
<dbReference type="InterPro" id="IPR007992">
    <property type="entry name" value="CybS"/>
</dbReference>
<sequence>MIRRTVTKTKRLSDLFPFRLQKIGTQALQAQAQQMREIQHQSLQRATPNHELSNSDNSDSAARSRREKLLARWHGSEHWTTERFYSILLVPLVGTALAAGPVSAIDFALGIFVPLHTHMGFDTMIQDYVPTRKYRQANLALRWSLRVLTGLVLYSVFCFNTMDVGLTAFVQRLWTGESRRVLKLEIEAAAAAKAQ</sequence>
<organism evidence="14 15">
    <name type="scientific">Physocladia obscura</name>
    <dbReference type="NCBI Taxonomy" id="109957"/>
    <lineage>
        <taxon>Eukaryota</taxon>
        <taxon>Fungi</taxon>
        <taxon>Fungi incertae sedis</taxon>
        <taxon>Chytridiomycota</taxon>
        <taxon>Chytridiomycota incertae sedis</taxon>
        <taxon>Chytridiomycetes</taxon>
        <taxon>Chytridiales</taxon>
        <taxon>Chytriomycetaceae</taxon>
        <taxon>Physocladia</taxon>
    </lineage>
</organism>
<keyword evidence="11" id="KW-0479">Metal-binding</keyword>
<feature type="region of interest" description="Disordered" evidence="13">
    <location>
        <begin position="35"/>
        <end position="61"/>
    </location>
</feature>
<dbReference type="PANTHER" id="PTHR13337">
    <property type="entry name" value="SUCCINATE DEHYDROGENASE"/>
    <property type="match status" value="1"/>
</dbReference>
<keyword evidence="3" id="KW-0813">Transport</keyword>
<keyword evidence="4 12" id="KW-0812">Transmembrane</keyword>
<reference evidence="14" key="1">
    <citation type="submission" date="2020-05" db="EMBL/GenBank/DDBJ databases">
        <title>Phylogenomic resolution of chytrid fungi.</title>
        <authorList>
            <person name="Stajich J.E."/>
            <person name="Amses K."/>
            <person name="Simmons R."/>
            <person name="Seto K."/>
            <person name="Myers J."/>
            <person name="Bonds A."/>
            <person name="Quandt C.A."/>
            <person name="Barry K."/>
            <person name="Liu P."/>
            <person name="Grigoriev I."/>
            <person name="Longcore J.E."/>
            <person name="James T.Y."/>
        </authorList>
    </citation>
    <scope>NUCLEOTIDE SEQUENCE</scope>
    <source>
        <strain evidence="14">JEL0513</strain>
    </source>
</reference>
<dbReference type="Pfam" id="PF05328">
    <property type="entry name" value="CybS"/>
    <property type="match status" value="1"/>
</dbReference>
<evidence type="ECO:0000256" key="12">
    <source>
        <dbReference type="RuleBase" id="RU364031"/>
    </source>
</evidence>
<name>A0AAD5X7C8_9FUNG</name>
<dbReference type="GO" id="GO:0006099">
    <property type="term" value="P:tricarboxylic acid cycle"/>
    <property type="evidence" value="ECO:0007669"/>
    <property type="project" value="TreeGrafter"/>
</dbReference>
<feature type="compositionally biased region" description="Polar residues" evidence="13">
    <location>
        <begin position="35"/>
        <end position="52"/>
    </location>
</feature>
<comment type="caution">
    <text evidence="14">The sequence shown here is derived from an EMBL/GenBank/DDBJ whole genome shotgun (WGS) entry which is preliminary data.</text>
</comment>
<keyword evidence="6 12" id="KW-0809">Transit peptide</keyword>
<dbReference type="EMBL" id="JADGJH010003127">
    <property type="protein sequence ID" value="KAJ3093267.1"/>
    <property type="molecule type" value="Genomic_DNA"/>
</dbReference>
<dbReference type="GO" id="GO:0005743">
    <property type="term" value="C:mitochondrial inner membrane"/>
    <property type="evidence" value="ECO:0007669"/>
    <property type="project" value="UniProtKB-SubCell"/>
</dbReference>
<dbReference type="GO" id="GO:0046872">
    <property type="term" value="F:metal ion binding"/>
    <property type="evidence" value="ECO:0007669"/>
    <property type="project" value="UniProtKB-KW"/>
</dbReference>
<evidence type="ECO:0000256" key="5">
    <source>
        <dbReference type="ARBA" id="ARBA00022792"/>
    </source>
</evidence>
<evidence type="ECO:0000256" key="7">
    <source>
        <dbReference type="ARBA" id="ARBA00022989"/>
    </source>
</evidence>
<feature type="transmembrane region" description="Helical" evidence="12">
    <location>
        <begin position="84"/>
        <end position="113"/>
    </location>
</feature>
<dbReference type="GO" id="GO:0048039">
    <property type="term" value="F:ubiquinone binding"/>
    <property type="evidence" value="ECO:0007669"/>
    <property type="project" value="TreeGrafter"/>
</dbReference>
<evidence type="ECO:0000256" key="1">
    <source>
        <dbReference type="ARBA" id="ARBA00004448"/>
    </source>
</evidence>
<dbReference type="AlphaFoldDB" id="A0AAD5X7C8"/>
<dbReference type="InterPro" id="IPR034804">
    <property type="entry name" value="SQR/QFR_C/D"/>
</dbReference>
<feature type="transmembrane region" description="Helical" evidence="12">
    <location>
        <begin position="151"/>
        <end position="170"/>
    </location>
</feature>
<evidence type="ECO:0000256" key="6">
    <source>
        <dbReference type="ARBA" id="ARBA00022946"/>
    </source>
</evidence>
<evidence type="ECO:0000256" key="2">
    <source>
        <dbReference type="ARBA" id="ARBA00007294"/>
    </source>
</evidence>
<evidence type="ECO:0000256" key="11">
    <source>
        <dbReference type="PIRSR" id="PIRSR607992-2"/>
    </source>
</evidence>
<keyword evidence="5 12" id="KW-0999">Mitochondrion inner membrane</keyword>
<keyword evidence="15" id="KW-1185">Reference proteome</keyword>
<dbReference type="PANTHER" id="PTHR13337:SF2">
    <property type="entry name" value="SUCCINATE DEHYDROGENASE [UBIQUINONE] CYTOCHROME B SMALL SUBUNIT, MITOCHONDRIAL"/>
    <property type="match status" value="1"/>
</dbReference>
<comment type="similarity">
    <text evidence="2 12">Belongs to the CybS family.</text>
</comment>
<keyword evidence="7 12" id="KW-1133">Transmembrane helix</keyword>
<dbReference type="SUPFAM" id="SSF81343">
    <property type="entry name" value="Fumarate reductase respiratory complex transmembrane subunits"/>
    <property type="match status" value="1"/>
</dbReference>
<feature type="binding site" evidence="10">
    <location>
        <position position="128"/>
    </location>
    <ligand>
        <name>a ubiquinone</name>
        <dbReference type="ChEBI" id="CHEBI:16389"/>
        <note>ligand shared with IP/SDHB</note>
    </ligand>
</feature>
<evidence type="ECO:0000256" key="10">
    <source>
        <dbReference type="PIRSR" id="PIRSR607992-1"/>
    </source>
</evidence>
<dbReference type="CDD" id="cd03496">
    <property type="entry name" value="SQR_TypeC_CybS"/>
    <property type="match status" value="1"/>
</dbReference>
<keyword evidence="11" id="KW-0408">Iron</keyword>
<evidence type="ECO:0000313" key="15">
    <source>
        <dbReference type="Proteomes" id="UP001211907"/>
    </source>
</evidence>
<evidence type="ECO:0000313" key="14">
    <source>
        <dbReference type="EMBL" id="KAJ3093267.1"/>
    </source>
</evidence>
<evidence type="ECO:0000256" key="9">
    <source>
        <dbReference type="ARBA" id="ARBA00023136"/>
    </source>
</evidence>